<dbReference type="InterPro" id="IPR000524">
    <property type="entry name" value="Tscrpt_reg_HTH_GntR"/>
</dbReference>
<sequence length="253" mass="28072">MSPKVQRTKAAYEQIYEDLRDKIANDDLAVGDKVPSARQLADDWDVQPNTAMKALTVLRREGLTETILGKGTFVRDQQAHRTAQDRLRSIRSSGRIYPDNEYARILETELVPAPEPVAVALGLETGSPVIRRLRVTINRESETPVSVSTSWFNGSLATTSPDLLVAERLPEGTPAYIERTTNRRITAGRDQSAASAAAERDAELLQVEVGSPIKRGRNWLTDAEGDVVEYGESVSVADRWSTYSYEIHSETED</sequence>
<dbReference type="SUPFAM" id="SSF64288">
    <property type="entry name" value="Chorismate lyase-like"/>
    <property type="match status" value="1"/>
</dbReference>
<dbReference type="InterPro" id="IPR028978">
    <property type="entry name" value="Chorismate_lyase_/UTRA_dom_sf"/>
</dbReference>
<dbReference type="OrthoDB" id="4307011at2"/>
<dbReference type="InterPro" id="IPR036390">
    <property type="entry name" value="WH_DNA-bd_sf"/>
</dbReference>
<dbReference type="PANTHER" id="PTHR44846:SF17">
    <property type="entry name" value="GNTR-FAMILY TRANSCRIPTIONAL REGULATOR"/>
    <property type="match status" value="1"/>
</dbReference>
<protein>
    <submittedName>
        <fullName evidence="5">GntR family transcriptional regulator</fullName>
    </submittedName>
</protein>
<accession>A0A4S8QGS8</accession>
<reference evidence="6" key="1">
    <citation type="submission" date="2019-04" db="EMBL/GenBank/DDBJ databases">
        <title>Nocardioides xinjiangensis sp. nov.</title>
        <authorList>
            <person name="Liu S."/>
        </authorList>
    </citation>
    <scope>NUCLEOTIDE SEQUENCE [LARGE SCALE GENOMIC DNA]</scope>
    <source>
        <strain evidence="6">18</strain>
    </source>
</reference>
<dbReference type="EMBL" id="STGY01000056">
    <property type="protein sequence ID" value="THV40589.1"/>
    <property type="molecule type" value="Genomic_DNA"/>
</dbReference>
<dbReference type="GO" id="GO:0003677">
    <property type="term" value="F:DNA binding"/>
    <property type="evidence" value="ECO:0007669"/>
    <property type="project" value="UniProtKB-KW"/>
</dbReference>
<dbReference type="InterPro" id="IPR050679">
    <property type="entry name" value="Bact_HTH_transcr_reg"/>
</dbReference>
<reference evidence="5 6" key="2">
    <citation type="submission" date="2019-05" db="EMBL/GenBank/DDBJ databases">
        <title>Glycomyces buryatensis sp. nov.</title>
        <authorList>
            <person name="Nikitina E."/>
        </authorList>
    </citation>
    <scope>NUCLEOTIDE SEQUENCE [LARGE SCALE GENOMIC DNA]</scope>
    <source>
        <strain evidence="5 6">18</strain>
    </source>
</reference>
<evidence type="ECO:0000313" key="6">
    <source>
        <dbReference type="Proteomes" id="UP000308760"/>
    </source>
</evidence>
<feature type="domain" description="HTH gntR-type" evidence="4">
    <location>
        <begin position="9"/>
        <end position="77"/>
    </location>
</feature>
<evidence type="ECO:0000256" key="1">
    <source>
        <dbReference type="ARBA" id="ARBA00023015"/>
    </source>
</evidence>
<evidence type="ECO:0000259" key="4">
    <source>
        <dbReference type="PROSITE" id="PS50949"/>
    </source>
</evidence>
<evidence type="ECO:0000313" key="5">
    <source>
        <dbReference type="EMBL" id="THV40589.1"/>
    </source>
</evidence>
<dbReference type="GO" id="GO:0045892">
    <property type="term" value="P:negative regulation of DNA-templated transcription"/>
    <property type="evidence" value="ECO:0007669"/>
    <property type="project" value="TreeGrafter"/>
</dbReference>
<dbReference type="Pfam" id="PF07702">
    <property type="entry name" value="UTRA"/>
    <property type="match status" value="1"/>
</dbReference>
<evidence type="ECO:0000256" key="3">
    <source>
        <dbReference type="ARBA" id="ARBA00023163"/>
    </source>
</evidence>
<dbReference type="PROSITE" id="PS50949">
    <property type="entry name" value="HTH_GNTR"/>
    <property type="match status" value="1"/>
</dbReference>
<dbReference type="RefSeq" id="WP_136535364.1">
    <property type="nucleotide sequence ID" value="NZ_STGY01000056.1"/>
</dbReference>
<keyword evidence="3" id="KW-0804">Transcription</keyword>
<keyword evidence="6" id="KW-1185">Reference proteome</keyword>
<dbReference type="Gene3D" id="1.10.10.10">
    <property type="entry name" value="Winged helix-like DNA-binding domain superfamily/Winged helix DNA-binding domain"/>
    <property type="match status" value="1"/>
</dbReference>
<keyword evidence="1" id="KW-0805">Transcription regulation</keyword>
<gene>
    <name evidence="5" type="ORF">FAB82_15095</name>
</gene>
<dbReference type="SUPFAM" id="SSF46785">
    <property type="entry name" value="Winged helix' DNA-binding domain"/>
    <property type="match status" value="1"/>
</dbReference>
<dbReference type="Pfam" id="PF00392">
    <property type="entry name" value="GntR"/>
    <property type="match status" value="1"/>
</dbReference>
<dbReference type="SMART" id="SM00345">
    <property type="entry name" value="HTH_GNTR"/>
    <property type="match status" value="1"/>
</dbReference>
<dbReference type="SMART" id="SM00866">
    <property type="entry name" value="UTRA"/>
    <property type="match status" value="1"/>
</dbReference>
<dbReference type="InterPro" id="IPR011663">
    <property type="entry name" value="UTRA"/>
</dbReference>
<name>A0A4S8QGS8_9ACTN</name>
<dbReference type="InterPro" id="IPR036388">
    <property type="entry name" value="WH-like_DNA-bd_sf"/>
</dbReference>
<dbReference type="Proteomes" id="UP000308760">
    <property type="component" value="Unassembled WGS sequence"/>
</dbReference>
<dbReference type="Gene3D" id="3.40.1410.10">
    <property type="entry name" value="Chorismate lyase-like"/>
    <property type="match status" value="1"/>
</dbReference>
<dbReference type="CDD" id="cd07377">
    <property type="entry name" value="WHTH_GntR"/>
    <property type="match status" value="1"/>
</dbReference>
<dbReference type="AlphaFoldDB" id="A0A4S8QGS8"/>
<evidence type="ECO:0000256" key="2">
    <source>
        <dbReference type="ARBA" id="ARBA00023125"/>
    </source>
</evidence>
<dbReference type="PANTHER" id="PTHR44846">
    <property type="entry name" value="MANNOSYL-D-GLYCERATE TRANSPORT/METABOLISM SYSTEM REPRESSOR MNGR-RELATED"/>
    <property type="match status" value="1"/>
</dbReference>
<keyword evidence="2" id="KW-0238">DNA-binding</keyword>
<organism evidence="5 6">
    <name type="scientific">Glycomyces buryatensis</name>
    <dbReference type="NCBI Taxonomy" id="2570927"/>
    <lineage>
        <taxon>Bacteria</taxon>
        <taxon>Bacillati</taxon>
        <taxon>Actinomycetota</taxon>
        <taxon>Actinomycetes</taxon>
        <taxon>Glycomycetales</taxon>
        <taxon>Glycomycetaceae</taxon>
        <taxon>Glycomyces</taxon>
    </lineage>
</organism>
<comment type="caution">
    <text evidence="5">The sequence shown here is derived from an EMBL/GenBank/DDBJ whole genome shotgun (WGS) entry which is preliminary data.</text>
</comment>
<proteinExistence type="predicted"/>
<dbReference type="GO" id="GO:0003700">
    <property type="term" value="F:DNA-binding transcription factor activity"/>
    <property type="evidence" value="ECO:0007669"/>
    <property type="project" value="InterPro"/>
</dbReference>